<comment type="caution">
    <text evidence="2">The sequence shown here is derived from an EMBL/GenBank/DDBJ whole genome shotgun (WGS) entry which is preliminary data.</text>
</comment>
<feature type="compositionally biased region" description="Acidic residues" evidence="1">
    <location>
        <begin position="28"/>
        <end position="39"/>
    </location>
</feature>
<feature type="compositionally biased region" description="Polar residues" evidence="1">
    <location>
        <begin position="17"/>
        <end position="27"/>
    </location>
</feature>
<proteinExistence type="predicted"/>
<feature type="region of interest" description="Disordered" evidence="1">
    <location>
        <begin position="158"/>
        <end position="177"/>
    </location>
</feature>
<evidence type="ECO:0000313" key="3">
    <source>
        <dbReference type="Proteomes" id="UP001642540"/>
    </source>
</evidence>
<evidence type="ECO:0000256" key="1">
    <source>
        <dbReference type="SAM" id="MobiDB-lite"/>
    </source>
</evidence>
<name>A0ABP1RMV6_9HEXA</name>
<organism evidence="2 3">
    <name type="scientific">Orchesella dallaii</name>
    <dbReference type="NCBI Taxonomy" id="48710"/>
    <lineage>
        <taxon>Eukaryota</taxon>
        <taxon>Metazoa</taxon>
        <taxon>Ecdysozoa</taxon>
        <taxon>Arthropoda</taxon>
        <taxon>Hexapoda</taxon>
        <taxon>Collembola</taxon>
        <taxon>Entomobryomorpha</taxon>
        <taxon>Entomobryoidea</taxon>
        <taxon>Orchesellidae</taxon>
        <taxon>Orchesellinae</taxon>
        <taxon>Orchesella</taxon>
    </lineage>
</organism>
<evidence type="ECO:0000313" key="2">
    <source>
        <dbReference type="EMBL" id="CAL8131160.1"/>
    </source>
</evidence>
<gene>
    <name evidence="2" type="ORF">ODALV1_LOCUS24051</name>
</gene>
<protein>
    <submittedName>
        <fullName evidence="2">Uncharacterized protein</fullName>
    </submittedName>
</protein>
<dbReference type="EMBL" id="CAXLJM020000086">
    <property type="protein sequence ID" value="CAL8131160.1"/>
    <property type="molecule type" value="Genomic_DNA"/>
</dbReference>
<dbReference type="Proteomes" id="UP001642540">
    <property type="component" value="Unassembled WGS sequence"/>
</dbReference>
<keyword evidence="3" id="KW-1185">Reference proteome</keyword>
<reference evidence="2 3" key="1">
    <citation type="submission" date="2024-08" db="EMBL/GenBank/DDBJ databases">
        <authorList>
            <person name="Cucini C."/>
            <person name="Frati F."/>
        </authorList>
    </citation>
    <scope>NUCLEOTIDE SEQUENCE [LARGE SCALE GENOMIC DNA]</scope>
</reference>
<feature type="region of interest" description="Disordered" evidence="1">
    <location>
        <begin position="1"/>
        <end position="54"/>
    </location>
</feature>
<feature type="compositionally biased region" description="Polar residues" evidence="1">
    <location>
        <begin position="165"/>
        <end position="177"/>
    </location>
</feature>
<sequence>MGRYGDIFSDTEDENAEQNNIFANSDPDTSESDTEADQDEVQKKTVQLRKNRKGPVVGRTVIYQGRTLKLKEVQIKLERCEARQGQEGVCRPAGPDQCRAHGIRKTVQIRLERCDNNPETFRKLKFGEAYRLNRTRDASPQPSGSAAASRCQINYSVNSRKRSLRSNASCTQNEKRQ</sequence>
<accession>A0ABP1RMV6</accession>